<dbReference type="AlphaFoldDB" id="A0A7R9BKK7"/>
<dbReference type="EMBL" id="OA882816">
    <property type="protein sequence ID" value="CAD7277045.1"/>
    <property type="molecule type" value="Genomic_DNA"/>
</dbReference>
<protein>
    <submittedName>
        <fullName evidence="1">Uncharacterized protein</fullName>
    </submittedName>
</protein>
<evidence type="ECO:0000313" key="1">
    <source>
        <dbReference type="EMBL" id="CAD7277045.1"/>
    </source>
</evidence>
<dbReference type="Proteomes" id="UP000678499">
    <property type="component" value="Unassembled WGS sequence"/>
</dbReference>
<gene>
    <name evidence="1" type="ORF">NMOB1V02_LOCUS4787</name>
</gene>
<evidence type="ECO:0000313" key="2">
    <source>
        <dbReference type="Proteomes" id="UP000678499"/>
    </source>
</evidence>
<keyword evidence="2" id="KW-1185">Reference proteome</keyword>
<sequence>MFMHVHSSYSKAAEMRSSPRIFQIAAFISFYLVSANGSEDPVFRTLDSSIASNPRGIFVRSADCRIIYRPFCGNPRQPTHDPNRILRFISATSGKYSPFNNPFVLHLDHAHSGLVAKVVIVRRGKVSHVASETDLSQRHVFLHLDPIHAFPSGETRRTVTLHQLPEPNRFVAERVEPVFFVDIEHILPPSNSIARSQYRIVYKATLSLPNKFICRGEAFLLVIGGEKRNFRMIPSAKERSIVRALHKDDDFGNFVPQGWKWHPSVPERTVALFYSKQTEDDTLINMKFTYESWSQDERSGLLVKFSSNRDRVYWLPLGTRPGEESWKFIKFGMKTLLGPSVGSEESFDILKLIPMQHVLETGATKNRDGKLFEQQSLLWTTKTMATVQMISILDVATTNSLEPAVLAKYLIPKLGFMQDAASLDSYEIRCGPLPIRESFWDDVEKDIYANKVSFWKVDGDERKAHYGGRMAGHCSREDCQFFLQFRSSPDFDDLVRFWNSFSFPEVMLTPDVIPIKTKTVADEQRFREGCQKEPCGGGSNFNAVFKGTYASTGRKVSNDSIDVYDWFSLRVVVGNDCAFLLESLIESMESNFLPDFRQSEMILKTLTEKNQHRHVADYGILLKKYVSKVVTEYLPIEKSIVGVDAIS</sequence>
<dbReference type="EMBL" id="CAJPEX010000779">
    <property type="protein sequence ID" value="CAG0917197.1"/>
    <property type="molecule type" value="Genomic_DNA"/>
</dbReference>
<proteinExistence type="predicted"/>
<name>A0A7R9BKK7_9CRUS</name>
<accession>A0A7R9BKK7</accession>
<organism evidence="1">
    <name type="scientific">Notodromas monacha</name>
    <dbReference type="NCBI Taxonomy" id="399045"/>
    <lineage>
        <taxon>Eukaryota</taxon>
        <taxon>Metazoa</taxon>
        <taxon>Ecdysozoa</taxon>
        <taxon>Arthropoda</taxon>
        <taxon>Crustacea</taxon>
        <taxon>Oligostraca</taxon>
        <taxon>Ostracoda</taxon>
        <taxon>Podocopa</taxon>
        <taxon>Podocopida</taxon>
        <taxon>Cypridocopina</taxon>
        <taxon>Cypridoidea</taxon>
        <taxon>Cyprididae</taxon>
        <taxon>Notodromas</taxon>
    </lineage>
</organism>
<reference evidence="1" key="1">
    <citation type="submission" date="2020-11" db="EMBL/GenBank/DDBJ databases">
        <authorList>
            <person name="Tran Van P."/>
        </authorList>
    </citation>
    <scope>NUCLEOTIDE SEQUENCE</scope>
</reference>